<dbReference type="Gene3D" id="1.10.132.60">
    <property type="entry name" value="DNA polymerase family B, C-terminal domain"/>
    <property type="match status" value="1"/>
</dbReference>
<dbReference type="CDD" id="cd05532">
    <property type="entry name" value="POLBc_alpha"/>
    <property type="match status" value="1"/>
</dbReference>
<dbReference type="Proteomes" id="UP001362899">
    <property type="component" value="Unassembled WGS sequence"/>
</dbReference>
<sequence>MVASKLEELRRLRKEGKTRSLDYDEDSNKIYDECTEQEFEKIQRQRLRNEDFVVDDDGEGYIDNGEYQWGDNGSERDELNPPPAKKILPAKNSITALFKQSKSGTAPKPKAETTVNIDAIYESLGSKPGQRIKRPAATKLGKSGLGSRFKVKSMEVTHRPILGATTPKSVHFATNSTPSRSPDTENSLTKSTVSSDVTEQQSETADAFDTKSPPESLDNSELALDVTSSVTEEALHSSEPDIASSDEAEMNIDDVEIETVSADSGLLTPFNSDDCEPFLRFFWTDYQEQNNLVLFGKTENGRSVSVLVRDVCRDLYFQPKSGFEMNDVVKELNDFYVRQSQPQWRSKKTEMCDFFNTDRSRQEYLHVLHPYNLPLPTLNGHTYKPYRGVSSKRIESFLIGRNIMGPCWLDVKVNSGAMMLAWTQISVECTPRDITKTPEPEMRTLGLPTLKALSIAIQTQPTENGGHEIIGIALDVYKNAMSKQCTSLIGSRPAGADGFPKGFKALAQQKNITVHNTEKALLEWFFDTIQVADPDVLIGHALTDLVLASVVERSLVLNVQQWSKLGRARQTHKPRDASPLEVLRLCSGRLVLDLKNPFGIEIAGAKCQEFDLDEMSKTVLNAKRSIVKSAGKETEASSLVNSLVQLRLDADCAAQIALTSQMLRLSLELTQLAGSPWRATLRGSRSNRNDFLLMHEFTKDGVIIPEHMTSKTIKGKRGKAQYTGGLVFDPVKGLHRPCTLVMDFNSLYPSIIQEHNICFSTVNFDYEADPDTVEIEVPSSSVKEGILPRILRSLVERRKAVKSLMKQPGNTPEKLQEWDMRQRALKLTANSMYGCLGLKESRFAAQHLAKLITLKGREALARARSLAEQQGLQVLYGDTDSVMVQTNAAEYSDAVAVGFEFKDIVNKQYKCMEIDIDAVFKSLLLHTKKKYAAAQLFANGETKLEIKGLDMRRREFCDASKLISTEILNIVLAMKPEYDQLDPIATFEEILNSLQNFAEKMRSGKLKPNMFVIRKQLSKEVNAFDADSKQPHVIVAREKISRGEIIKAHDVIGYIFAKGAGPVSTDAIKQRELAIDYEYYIESQIFRPVKRLCEQLEEFDETRMCEALGLAIKQTVPTRKYKNVNAPTDPLILLHKDHSFEITNSTVTTKGCICSSCQEELSLTDVASQVNNLLRQYSVRYYQHWLECDECESKTRCVSSVSPKRCAQPRCRGSLSPLFSAASLYAQMRYMEQLFSAPGFEEVRRPISMYLDNSAYAKVRIGDLFN</sequence>
<evidence type="ECO:0000313" key="19">
    <source>
        <dbReference type="Proteomes" id="UP001362899"/>
    </source>
</evidence>
<dbReference type="SUPFAM" id="SSF56672">
    <property type="entry name" value="DNA/RNA polymerases"/>
    <property type="match status" value="1"/>
</dbReference>
<dbReference type="Pfam" id="PF12254">
    <property type="entry name" value="DNA_pol_alpha_N"/>
    <property type="match status" value="1"/>
</dbReference>
<dbReference type="Gene3D" id="3.30.420.10">
    <property type="entry name" value="Ribonuclease H-like superfamily/Ribonuclease H"/>
    <property type="match status" value="1"/>
</dbReference>
<feature type="region of interest" description="Disordered" evidence="13">
    <location>
        <begin position="159"/>
        <end position="248"/>
    </location>
</feature>
<evidence type="ECO:0000259" key="17">
    <source>
        <dbReference type="Pfam" id="PF12254"/>
    </source>
</evidence>
<dbReference type="Gene3D" id="1.10.3200.20">
    <property type="entry name" value="DNA Polymerase alpha, zinc finger"/>
    <property type="match status" value="1"/>
</dbReference>
<name>A0AAV5RHY9_STABA</name>
<dbReference type="InterPro" id="IPR038256">
    <property type="entry name" value="Pol_alpha_znc_sf"/>
</dbReference>
<evidence type="ECO:0000256" key="12">
    <source>
        <dbReference type="RuleBase" id="RU000442"/>
    </source>
</evidence>
<feature type="domain" description="Zinc finger DNA-directed DNA polymerase family B alpha" evidence="16">
    <location>
        <begin position="1136"/>
        <end position="1237"/>
    </location>
</feature>
<dbReference type="SMART" id="SM00486">
    <property type="entry name" value="POLBc"/>
    <property type="match status" value="1"/>
</dbReference>
<dbReference type="PANTHER" id="PTHR45861:SF1">
    <property type="entry name" value="DNA POLYMERASE ALPHA CATALYTIC SUBUNIT"/>
    <property type="match status" value="1"/>
</dbReference>
<dbReference type="GO" id="GO:0000166">
    <property type="term" value="F:nucleotide binding"/>
    <property type="evidence" value="ECO:0007669"/>
    <property type="project" value="InterPro"/>
</dbReference>
<evidence type="ECO:0000256" key="9">
    <source>
        <dbReference type="ARBA" id="ARBA00022932"/>
    </source>
</evidence>
<comment type="caution">
    <text evidence="18">The sequence shown here is derived from an EMBL/GenBank/DDBJ whole genome shotgun (WGS) entry which is preliminary data.</text>
</comment>
<dbReference type="GO" id="GO:0005658">
    <property type="term" value="C:alpha DNA polymerase:primase complex"/>
    <property type="evidence" value="ECO:0007669"/>
    <property type="project" value="TreeGrafter"/>
</dbReference>
<keyword evidence="9 12" id="KW-0239">DNA-directed DNA polymerase</keyword>
<dbReference type="InterPro" id="IPR045846">
    <property type="entry name" value="POLBc_alpha"/>
</dbReference>
<dbReference type="Pfam" id="PF08996">
    <property type="entry name" value="zf-DNA_Pol"/>
    <property type="match status" value="1"/>
</dbReference>
<dbReference type="GO" id="GO:0008270">
    <property type="term" value="F:zinc ion binding"/>
    <property type="evidence" value="ECO:0007669"/>
    <property type="project" value="UniProtKB-KW"/>
</dbReference>
<keyword evidence="19" id="KW-1185">Reference proteome</keyword>
<evidence type="ECO:0000256" key="8">
    <source>
        <dbReference type="ARBA" id="ARBA00022833"/>
    </source>
</evidence>
<evidence type="ECO:0000259" key="14">
    <source>
        <dbReference type="Pfam" id="PF00136"/>
    </source>
</evidence>
<protein>
    <recommendedName>
        <fullName evidence="12">DNA polymerase</fullName>
        <ecNumber evidence="12">2.7.7.7</ecNumber>
    </recommendedName>
</protein>
<dbReference type="GO" id="GO:0003697">
    <property type="term" value="F:single-stranded DNA binding"/>
    <property type="evidence" value="ECO:0007669"/>
    <property type="project" value="TreeGrafter"/>
</dbReference>
<dbReference type="GO" id="GO:0006272">
    <property type="term" value="P:leading strand elongation"/>
    <property type="evidence" value="ECO:0007669"/>
    <property type="project" value="TreeGrafter"/>
</dbReference>
<evidence type="ECO:0000256" key="2">
    <source>
        <dbReference type="ARBA" id="ARBA00005755"/>
    </source>
</evidence>
<dbReference type="InterPro" id="IPR023211">
    <property type="entry name" value="DNA_pol_palm_dom_sf"/>
</dbReference>
<feature type="domain" description="DNA-directed DNA polymerase family B multifunctional" evidence="14">
    <location>
        <begin position="676"/>
        <end position="1095"/>
    </location>
</feature>
<comment type="catalytic activity">
    <reaction evidence="12">
        <text>DNA(n) + a 2'-deoxyribonucleoside 5'-triphosphate = DNA(n+1) + diphosphate</text>
        <dbReference type="Rhea" id="RHEA:22508"/>
        <dbReference type="Rhea" id="RHEA-COMP:17339"/>
        <dbReference type="Rhea" id="RHEA-COMP:17340"/>
        <dbReference type="ChEBI" id="CHEBI:33019"/>
        <dbReference type="ChEBI" id="CHEBI:61560"/>
        <dbReference type="ChEBI" id="CHEBI:173112"/>
        <dbReference type="EC" id="2.7.7.7"/>
    </reaction>
</comment>
<feature type="region of interest" description="Disordered" evidence="13">
    <location>
        <begin position="55"/>
        <end position="87"/>
    </location>
</feature>
<comment type="subcellular location">
    <subcellularLocation>
        <location evidence="1">Nucleus</location>
    </subcellularLocation>
</comment>
<dbReference type="InterPro" id="IPR006134">
    <property type="entry name" value="DNA-dir_DNA_pol_B_multi_dom"/>
</dbReference>
<dbReference type="Pfam" id="PF03104">
    <property type="entry name" value="DNA_pol_B_exo1"/>
    <property type="match status" value="1"/>
</dbReference>
<comment type="similarity">
    <text evidence="2 12">Belongs to the DNA polymerase type-B family.</text>
</comment>
<dbReference type="GO" id="GO:0003688">
    <property type="term" value="F:DNA replication origin binding"/>
    <property type="evidence" value="ECO:0007669"/>
    <property type="project" value="TreeGrafter"/>
</dbReference>
<dbReference type="PANTHER" id="PTHR45861">
    <property type="entry name" value="DNA POLYMERASE ALPHA CATALYTIC SUBUNIT"/>
    <property type="match status" value="1"/>
</dbReference>
<proteinExistence type="inferred from homology"/>
<dbReference type="GO" id="GO:0003682">
    <property type="term" value="F:chromatin binding"/>
    <property type="evidence" value="ECO:0007669"/>
    <property type="project" value="TreeGrafter"/>
</dbReference>
<dbReference type="GO" id="GO:1902975">
    <property type="term" value="P:mitotic DNA replication initiation"/>
    <property type="evidence" value="ECO:0007669"/>
    <property type="project" value="InterPro"/>
</dbReference>
<dbReference type="SUPFAM" id="SSF53098">
    <property type="entry name" value="Ribonuclease H-like"/>
    <property type="match status" value="1"/>
</dbReference>
<dbReference type="InterPro" id="IPR036397">
    <property type="entry name" value="RNaseH_sf"/>
</dbReference>
<keyword evidence="8" id="KW-0862">Zinc</keyword>
<feature type="domain" description="DNA polymerase alpha catalytic subunit N-terminal" evidence="17">
    <location>
        <begin position="6"/>
        <end position="69"/>
    </location>
</feature>
<dbReference type="EMBL" id="BTGC01000003">
    <property type="protein sequence ID" value="GMM51145.1"/>
    <property type="molecule type" value="Genomic_DNA"/>
</dbReference>
<dbReference type="Gene3D" id="3.30.70.2820">
    <property type="match status" value="1"/>
</dbReference>
<dbReference type="EC" id="2.7.7.7" evidence="12"/>
<gene>
    <name evidence="18" type="ORF">DASB73_021030</name>
</gene>
<dbReference type="InterPro" id="IPR012337">
    <property type="entry name" value="RNaseH-like_sf"/>
</dbReference>
<evidence type="ECO:0000313" key="18">
    <source>
        <dbReference type="EMBL" id="GMM51145.1"/>
    </source>
</evidence>
<evidence type="ECO:0000259" key="16">
    <source>
        <dbReference type="Pfam" id="PF08996"/>
    </source>
</evidence>
<reference evidence="18 19" key="1">
    <citation type="journal article" date="2023" name="Elife">
        <title>Identification of key yeast species and microbe-microbe interactions impacting larval growth of Drosophila in the wild.</title>
        <authorList>
            <person name="Mure A."/>
            <person name="Sugiura Y."/>
            <person name="Maeda R."/>
            <person name="Honda K."/>
            <person name="Sakurai N."/>
            <person name="Takahashi Y."/>
            <person name="Watada M."/>
            <person name="Katoh T."/>
            <person name="Gotoh A."/>
            <person name="Gotoh Y."/>
            <person name="Taniguchi I."/>
            <person name="Nakamura K."/>
            <person name="Hayashi T."/>
            <person name="Katayama T."/>
            <person name="Uemura T."/>
            <person name="Hattori Y."/>
        </authorList>
    </citation>
    <scope>NUCLEOTIDE SEQUENCE [LARGE SCALE GENOMIC DNA]</scope>
    <source>
        <strain evidence="18 19">SB-73</strain>
    </source>
</reference>
<evidence type="ECO:0000256" key="1">
    <source>
        <dbReference type="ARBA" id="ARBA00004123"/>
    </source>
</evidence>
<feature type="compositionally biased region" description="Polar residues" evidence="13">
    <location>
        <begin position="166"/>
        <end position="204"/>
    </location>
</feature>
<dbReference type="Gene3D" id="2.40.50.730">
    <property type="match status" value="1"/>
</dbReference>
<dbReference type="NCBIfam" id="TIGR00592">
    <property type="entry name" value="pol2"/>
    <property type="match status" value="1"/>
</dbReference>
<dbReference type="PROSITE" id="PS00018">
    <property type="entry name" value="EF_HAND_1"/>
    <property type="match status" value="1"/>
</dbReference>
<evidence type="ECO:0000256" key="3">
    <source>
        <dbReference type="ARBA" id="ARBA00022679"/>
    </source>
</evidence>
<keyword evidence="5 12" id="KW-0235">DNA replication</keyword>
<dbReference type="Pfam" id="PF00136">
    <property type="entry name" value="DNA_pol_B"/>
    <property type="match status" value="1"/>
</dbReference>
<keyword evidence="3 12" id="KW-0808">Transferase</keyword>
<evidence type="ECO:0000256" key="11">
    <source>
        <dbReference type="ARBA" id="ARBA00023242"/>
    </source>
</evidence>
<dbReference type="AlphaFoldDB" id="A0AAV5RHY9"/>
<dbReference type="GO" id="GO:0006273">
    <property type="term" value="P:lagging strand elongation"/>
    <property type="evidence" value="ECO:0007669"/>
    <property type="project" value="TreeGrafter"/>
</dbReference>
<dbReference type="InterPro" id="IPR006172">
    <property type="entry name" value="DNA-dir_DNA_pol_B"/>
</dbReference>
<evidence type="ECO:0000256" key="6">
    <source>
        <dbReference type="ARBA" id="ARBA00022723"/>
    </source>
</evidence>
<dbReference type="PRINTS" id="PR00106">
    <property type="entry name" value="DNAPOLB"/>
</dbReference>
<keyword evidence="7" id="KW-0863">Zinc-finger</keyword>
<feature type="domain" description="DNA-directed DNA polymerase family B exonuclease" evidence="15">
    <location>
        <begin position="388"/>
        <end position="594"/>
    </location>
</feature>
<evidence type="ECO:0000256" key="5">
    <source>
        <dbReference type="ARBA" id="ARBA00022705"/>
    </source>
</evidence>
<evidence type="ECO:0000256" key="13">
    <source>
        <dbReference type="SAM" id="MobiDB-lite"/>
    </source>
</evidence>
<evidence type="ECO:0000259" key="15">
    <source>
        <dbReference type="Pfam" id="PF03104"/>
    </source>
</evidence>
<dbReference type="InterPro" id="IPR018247">
    <property type="entry name" value="EF_Hand_1_Ca_BS"/>
</dbReference>
<dbReference type="GO" id="GO:0003887">
    <property type="term" value="F:DNA-directed DNA polymerase activity"/>
    <property type="evidence" value="ECO:0007669"/>
    <property type="project" value="UniProtKB-KW"/>
</dbReference>
<keyword evidence="4 12" id="KW-0548">Nucleotidyltransferase</keyword>
<keyword evidence="11" id="KW-0539">Nucleus</keyword>
<evidence type="ECO:0000256" key="4">
    <source>
        <dbReference type="ARBA" id="ARBA00022695"/>
    </source>
</evidence>
<dbReference type="InterPro" id="IPR015088">
    <property type="entry name" value="Znf_DNA-dir_DNA_pol_B_alpha"/>
</dbReference>
<evidence type="ECO:0000256" key="7">
    <source>
        <dbReference type="ARBA" id="ARBA00022771"/>
    </source>
</evidence>
<organism evidence="18 19">
    <name type="scientific">Starmerella bacillaris</name>
    <name type="common">Yeast</name>
    <name type="synonym">Candida zemplinina</name>
    <dbReference type="NCBI Taxonomy" id="1247836"/>
    <lineage>
        <taxon>Eukaryota</taxon>
        <taxon>Fungi</taxon>
        <taxon>Dikarya</taxon>
        <taxon>Ascomycota</taxon>
        <taxon>Saccharomycotina</taxon>
        <taxon>Dipodascomycetes</taxon>
        <taxon>Dipodascales</taxon>
        <taxon>Trichomonascaceae</taxon>
        <taxon>Starmerella</taxon>
    </lineage>
</organism>
<dbReference type="InterPro" id="IPR043502">
    <property type="entry name" value="DNA/RNA_pol_sf"/>
</dbReference>
<evidence type="ECO:0000256" key="10">
    <source>
        <dbReference type="ARBA" id="ARBA00023125"/>
    </source>
</evidence>
<dbReference type="InterPro" id="IPR024647">
    <property type="entry name" value="DNA_pol_a_cat_su_N"/>
</dbReference>
<dbReference type="Gene3D" id="3.90.1600.10">
    <property type="entry name" value="Palm domain of DNA polymerase"/>
    <property type="match status" value="2"/>
</dbReference>
<accession>A0AAV5RHY9</accession>
<dbReference type="InterPro" id="IPR006133">
    <property type="entry name" value="DNA-dir_DNA_pol_B_exonuc"/>
</dbReference>
<dbReference type="InterPro" id="IPR017964">
    <property type="entry name" value="DNA-dir_DNA_pol_B_CS"/>
</dbReference>
<keyword evidence="6" id="KW-0479">Metal-binding</keyword>
<keyword evidence="10 12" id="KW-0238">DNA-binding</keyword>
<dbReference type="InterPro" id="IPR042087">
    <property type="entry name" value="DNA_pol_B_thumb"/>
</dbReference>
<dbReference type="PROSITE" id="PS00116">
    <property type="entry name" value="DNA_POLYMERASE_B"/>
    <property type="match status" value="1"/>
</dbReference>